<dbReference type="Pfam" id="PF07505">
    <property type="entry name" value="DUF5131"/>
    <property type="match status" value="1"/>
</dbReference>
<dbReference type="KEGG" id="bayd:BSPP4475_16400"/>
<accession>A0AA48RDF1</accession>
<keyword evidence="2" id="KW-1185">Reference proteome</keyword>
<proteinExistence type="predicted"/>
<dbReference type="InterPro" id="IPR011101">
    <property type="entry name" value="DUF5131"/>
</dbReference>
<protein>
    <submittedName>
        <fullName evidence="1">Phage Gp37/Gp68 family protein</fullName>
    </submittedName>
</protein>
<dbReference type="EMBL" id="OY569118">
    <property type="protein sequence ID" value="CAJ1003906.1"/>
    <property type="molecule type" value="Genomic_DNA"/>
</dbReference>
<reference evidence="1" key="1">
    <citation type="submission" date="2023-07" db="EMBL/GenBank/DDBJ databases">
        <authorList>
            <person name="Ivanov I."/>
            <person name="Teneva D."/>
            <person name="Stoikov I."/>
        </authorList>
    </citation>
    <scope>NUCLEOTIDE SEQUENCE</scope>
    <source>
        <strain evidence="1">4475</strain>
    </source>
</reference>
<name>A0AA48RDF1_9BACL</name>
<evidence type="ECO:0000313" key="2">
    <source>
        <dbReference type="Proteomes" id="UP001189619"/>
    </source>
</evidence>
<dbReference type="RefSeq" id="WP_304414661.1">
    <property type="nucleotide sequence ID" value="NZ_OY569118.1"/>
</dbReference>
<dbReference type="AlphaFoldDB" id="A0AA48RDF1"/>
<sequence>MGTAIEWTDTVWNPVTGCNKVSEGCRNCYAFALHDMRHKSFTEGKKLPRQYAKPFSEIQLFPERLEQPLKWRKPRRIFVNSMSDLFHEDVPEGFIGSVWDVMARTPRHTYQILTKRPERMQELLSKWADDGWYWRREYGMWCGPLTGPLPNVWLGVSVENQKAADERIPLLLQTPAAVRFLSCEPLLGPVDLEFTAQFEHPDNEGYGVTAIKGIDWVIVGGESGPNARPMHPEWVRGLRDQCEDYGVPFFFKQWGEWMKVPPSRKPWEYGSPEEKVSFVGDARFYRIGKKKAGRLLDGREWNEIPTVPPTSAN</sequence>
<gene>
    <name evidence="1" type="ORF">BSPP4475_16400</name>
</gene>
<organism evidence="1 2">
    <name type="scientific">Brevibacillus aydinogluensis</name>
    <dbReference type="NCBI Taxonomy" id="927786"/>
    <lineage>
        <taxon>Bacteria</taxon>
        <taxon>Bacillati</taxon>
        <taxon>Bacillota</taxon>
        <taxon>Bacilli</taxon>
        <taxon>Bacillales</taxon>
        <taxon>Paenibacillaceae</taxon>
        <taxon>Brevibacillus</taxon>
    </lineage>
</organism>
<dbReference type="Proteomes" id="UP001189619">
    <property type="component" value="Chromosome"/>
</dbReference>
<evidence type="ECO:0000313" key="1">
    <source>
        <dbReference type="EMBL" id="CAJ1003906.1"/>
    </source>
</evidence>